<evidence type="ECO:0008006" key="3">
    <source>
        <dbReference type="Google" id="ProtNLM"/>
    </source>
</evidence>
<reference evidence="1 2" key="1">
    <citation type="submission" date="2017-06" db="EMBL/GenBank/DDBJ databases">
        <title>Genome sequencing of cyanobaciteial culture collection at National Institute for Environmental Studies (NIES).</title>
        <authorList>
            <person name="Hirose Y."/>
            <person name="Shimura Y."/>
            <person name="Fujisawa T."/>
            <person name="Nakamura Y."/>
            <person name="Kawachi M."/>
        </authorList>
    </citation>
    <scope>NUCLEOTIDE SEQUENCE [LARGE SCALE GENOMIC DNA]</scope>
    <source>
        <strain evidence="1 2">NIES-37</strain>
    </source>
</reference>
<name>A0A1Z4N448_9CYAN</name>
<accession>A0A1Z4N448</accession>
<proteinExistence type="predicted"/>
<organism evidence="1 2">
    <name type="scientific">Tolypothrix tenuis PCC 7101</name>
    <dbReference type="NCBI Taxonomy" id="231146"/>
    <lineage>
        <taxon>Bacteria</taxon>
        <taxon>Bacillati</taxon>
        <taxon>Cyanobacteriota</taxon>
        <taxon>Cyanophyceae</taxon>
        <taxon>Nostocales</taxon>
        <taxon>Tolypothrichaceae</taxon>
        <taxon>Tolypothrix</taxon>
    </lineage>
</organism>
<evidence type="ECO:0000313" key="1">
    <source>
        <dbReference type="EMBL" id="BAZ00498.1"/>
    </source>
</evidence>
<dbReference type="EMBL" id="AP018248">
    <property type="protein sequence ID" value="BAZ00498.1"/>
    <property type="molecule type" value="Genomic_DNA"/>
</dbReference>
<dbReference type="KEGG" id="ttq:NIES37_44900"/>
<evidence type="ECO:0000313" key="2">
    <source>
        <dbReference type="Proteomes" id="UP000218785"/>
    </source>
</evidence>
<protein>
    <recommendedName>
        <fullName evidence="3">Transposase</fullName>
    </recommendedName>
</protein>
<dbReference type="RefSeq" id="WP_096579421.1">
    <property type="nucleotide sequence ID" value="NZ_CAWNJS010000001.1"/>
</dbReference>
<sequence>MTYYTKKDLEREYKIADTTVYRTLKACGLSTARRKYTAEEITTRFKVARQMFEERYTVKDVAEHFEKYLELRAMNVPSHTTLS</sequence>
<dbReference type="Proteomes" id="UP000218785">
    <property type="component" value="Chromosome"/>
</dbReference>
<gene>
    <name evidence="1" type="ORF">NIES37_44900</name>
</gene>
<keyword evidence="2" id="KW-1185">Reference proteome</keyword>
<dbReference type="AlphaFoldDB" id="A0A1Z4N448"/>